<dbReference type="InterPro" id="IPR010065">
    <property type="entry name" value="AA_ABC_transptr_permease_3TM"/>
</dbReference>
<reference evidence="11 12" key="1">
    <citation type="journal article" date="2015" name="J. Biotechnol.">
        <title>Complete genome sequence of Paenibacillus beijingensis 7188(T) (=DSM 24997(T)), a novel rhizobacterium from jujube garden soil.</title>
        <authorList>
            <person name="Kwak Y."/>
            <person name="Shin J.H."/>
        </authorList>
    </citation>
    <scope>NUCLEOTIDE SEQUENCE [LARGE SCALE GENOMIC DNA]</scope>
    <source>
        <strain evidence="11 12">DSM 24997</strain>
    </source>
</reference>
<keyword evidence="5 9" id="KW-0812">Transmembrane</keyword>
<dbReference type="PANTHER" id="PTHR30614:SF0">
    <property type="entry name" value="L-CYSTINE TRANSPORT SYSTEM PERMEASE PROTEIN TCYL"/>
    <property type="match status" value="1"/>
</dbReference>
<evidence type="ECO:0000256" key="3">
    <source>
        <dbReference type="ARBA" id="ARBA00022448"/>
    </source>
</evidence>
<dbReference type="PANTHER" id="PTHR30614">
    <property type="entry name" value="MEMBRANE COMPONENT OF AMINO ACID ABC TRANSPORTER"/>
    <property type="match status" value="1"/>
</dbReference>
<comment type="similarity">
    <text evidence="2 9">Belongs to the binding-protein-dependent transport system permease family.</text>
</comment>
<reference evidence="12" key="2">
    <citation type="submission" date="2015-03" db="EMBL/GenBank/DDBJ databases">
        <title>Genome sequence of Paenibacillus beijingensis strain DSM 24997T.</title>
        <authorList>
            <person name="Kwak Y."/>
            <person name="Shin J.-H."/>
        </authorList>
    </citation>
    <scope>NUCLEOTIDE SEQUENCE [LARGE SCALE GENOMIC DNA]</scope>
    <source>
        <strain evidence="12">DSM 24997</strain>
    </source>
</reference>
<dbReference type="AlphaFoldDB" id="A0A0D5NJ92"/>
<keyword evidence="3 9" id="KW-0813">Transport</keyword>
<evidence type="ECO:0000256" key="2">
    <source>
        <dbReference type="ARBA" id="ARBA00009306"/>
    </source>
</evidence>
<evidence type="ECO:0000256" key="5">
    <source>
        <dbReference type="ARBA" id="ARBA00022692"/>
    </source>
</evidence>
<dbReference type="GO" id="GO:0015184">
    <property type="term" value="F:L-cystine transmembrane transporter activity"/>
    <property type="evidence" value="ECO:0007669"/>
    <property type="project" value="TreeGrafter"/>
</dbReference>
<evidence type="ECO:0000256" key="4">
    <source>
        <dbReference type="ARBA" id="ARBA00022475"/>
    </source>
</evidence>
<organism evidence="11 12">
    <name type="scientific">Paenibacillus beijingensis</name>
    <dbReference type="NCBI Taxonomy" id="1126833"/>
    <lineage>
        <taxon>Bacteria</taxon>
        <taxon>Bacillati</taxon>
        <taxon>Bacillota</taxon>
        <taxon>Bacilli</taxon>
        <taxon>Bacillales</taxon>
        <taxon>Paenibacillaceae</taxon>
        <taxon>Paenibacillus</taxon>
    </lineage>
</organism>
<protein>
    <submittedName>
        <fullName evidence="11">ABC transporter permease</fullName>
    </submittedName>
</protein>
<evidence type="ECO:0000259" key="10">
    <source>
        <dbReference type="PROSITE" id="PS50928"/>
    </source>
</evidence>
<feature type="domain" description="ABC transmembrane type-1" evidence="10">
    <location>
        <begin position="19"/>
        <end position="210"/>
    </location>
</feature>
<dbReference type="Pfam" id="PF00528">
    <property type="entry name" value="BPD_transp_1"/>
    <property type="match status" value="1"/>
</dbReference>
<evidence type="ECO:0000256" key="9">
    <source>
        <dbReference type="RuleBase" id="RU363032"/>
    </source>
</evidence>
<feature type="transmembrane region" description="Helical" evidence="9">
    <location>
        <begin position="20"/>
        <end position="43"/>
    </location>
</feature>
<dbReference type="EMBL" id="CP011058">
    <property type="protein sequence ID" value="AJY75067.1"/>
    <property type="molecule type" value="Genomic_DNA"/>
</dbReference>
<dbReference type="InterPro" id="IPR043429">
    <property type="entry name" value="ArtM/GltK/GlnP/TcyL/YhdX-like"/>
</dbReference>
<evidence type="ECO:0000256" key="1">
    <source>
        <dbReference type="ARBA" id="ARBA00004651"/>
    </source>
</evidence>
<accession>A0A0D5NJ92</accession>
<evidence type="ECO:0000256" key="7">
    <source>
        <dbReference type="ARBA" id="ARBA00022989"/>
    </source>
</evidence>
<sequence length="222" mass="24904">MNFDLKYMLELFPQLLKYVHLTLIMALIAMFFAIILGLILAVITKSKIKIISPLANLYISFFRGTPTLVQIFLFYFGLPQLFPSMSFINAFTAVIIGLSFRNAAYLSEVFRAAITSVDSGQLEAGLSVGMSKWQTMRRIVLPQATRIAIPSTGNFFIILVKETSLAFTVGVAEIFAQAKMSAAATYKFFESFLAVALVYWVITVIFTMIQSKIEVKLSKPYR</sequence>
<gene>
    <name evidence="11" type="ORF">VN24_11360</name>
</gene>
<dbReference type="PATRIC" id="fig|1126833.4.peg.2489"/>
<comment type="subcellular location">
    <subcellularLocation>
        <location evidence="1 9">Cell membrane</location>
        <topology evidence="1 9">Multi-pass membrane protein</topology>
    </subcellularLocation>
</comment>
<feature type="transmembrane region" description="Helical" evidence="9">
    <location>
        <begin position="188"/>
        <end position="209"/>
    </location>
</feature>
<proteinExistence type="inferred from homology"/>
<dbReference type="InterPro" id="IPR035906">
    <property type="entry name" value="MetI-like_sf"/>
</dbReference>
<dbReference type="CDD" id="cd06261">
    <property type="entry name" value="TM_PBP2"/>
    <property type="match status" value="1"/>
</dbReference>
<dbReference type="NCBIfam" id="TIGR01726">
    <property type="entry name" value="HEQRo_perm_3TM"/>
    <property type="match status" value="1"/>
</dbReference>
<dbReference type="PROSITE" id="PS50928">
    <property type="entry name" value="ABC_TM1"/>
    <property type="match status" value="1"/>
</dbReference>
<dbReference type="OrthoDB" id="9805999at2"/>
<dbReference type="Gene3D" id="1.10.3720.10">
    <property type="entry name" value="MetI-like"/>
    <property type="match status" value="1"/>
</dbReference>
<keyword evidence="8 9" id="KW-0472">Membrane</keyword>
<evidence type="ECO:0000256" key="8">
    <source>
        <dbReference type="ARBA" id="ARBA00023136"/>
    </source>
</evidence>
<dbReference type="KEGG" id="pbj:VN24_11360"/>
<feature type="transmembrane region" description="Helical" evidence="9">
    <location>
        <begin position="81"/>
        <end position="100"/>
    </location>
</feature>
<feature type="transmembrane region" description="Helical" evidence="9">
    <location>
        <begin position="55"/>
        <end position="75"/>
    </location>
</feature>
<dbReference type="HOGENOM" id="CLU_019602_1_4_9"/>
<dbReference type="RefSeq" id="WP_045670500.1">
    <property type="nucleotide sequence ID" value="NZ_CP011058.1"/>
</dbReference>
<dbReference type="STRING" id="1126833.VN24_11360"/>
<keyword evidence="4" id="KW-1003">Cell membrane</keyword>
<keyword evidence="12" id="KW-1185">Reference proteome</keyword>
<keyword evidence="6" id="KW-0029">Amino-acid transport</keyword>
<evidence type="ECO:0000256" key="6">
    <source>
        <dbReference type="ARBA" id="ARBA00022970"/>
    </source>
</evidence>
<dbReference type="InterPro" id="IPR000515">
    <property type="entry name" value="MetI-like"/>
</dbReference>
<keyword evidence="7 9" id="KW-1133">Transmembrane helix</keyword>
<evidence type="ECO:0000313" key="11">
    <source>
        <dbReference type="EMBL" id="AJY75067.1"/>
    </source>
</evidence>
<dbReference type="SUPFAM" id="SSF161098">
    <property type="entry name" value="MetI-like"/>
    <property type="match status" value="1"/>
</dbReference>
<dbReference type="Proteomes" id="UP000032633">
    <property type="component" value="Chromosome"/>
</dbReference>
<dbReference type="FunFam" id="1.10.3720.10:FF:000009">
    <property type="entry name" value="Amino acid ABC transporter permease"/>
    <property type="match status" value="1"/>
</dbReference>
<name>A0A0D5NJ92_9BACL</name>
<evidence type="ECO:0000313" key="12">
    <source>
        <dbReference type="Proteomes" id="UP000032633"/>
    </source>
</evidence>
<dbReference type="GO" id="GO:0043190">
    <property type="term" value="C:ATP-binding cassette (ABC) transporter complex"/>
    <property type="evidence" value="ECO:0007669"/>
    <property type="project" value="InterPro"/>
</dbReference>